<dbReference type="NCBIfam" id="TIGR00786">
    <property type="entry name" value="dctM"/>
    <property type="match status" value="1"/>
</dbReference>
<evidence type="ECO:0000256" key="5">
    <source>
        <dbReference type="ARBA" id="ARBA00022989"/>
    </source>
</evidence>
<dbReference type="EMBL" id="LAXI01000020">
    <property type="protein sequence ID" value="KRS15686.1"/>
    <property type="molecule type" value="Genomic_DNA"/>
</dbReference>
<feature type="transmembrane region" description="Helical" evidence="7">
    <location>
        <begin position="280"/>
        <end position="301"/>
    </location>
</feature>
<keyword evidence="11" id="KW-1185">Reference proteome</keyword>
<dbReference type="Proteomes" id="UP000051401">
    <property type="component" value="Unassembled WGS sequence"/>
</dbReference>
<feature type="transmembrane region" description="Helical" evidence="7">
    <location>
        <begin position="145"/>
        <end position="167"/>
    </location>
</feature>
<dbReference type="InterPro" id="IPR004681">
    <property type="entry name" value="TRAP_DctM"/>
</dbReference>
<feature type="transmembrane region" description="Helical" evidence="7">
    <location>
        <begin position="405"/>
        <end position="430"/>
    </location>
</feature>
<dbReference type="PANTHER" id="PTHR33362">
    <property type="entry name" value="SIALIC ACID TRAP TRANSPORTER PERMEASE PROTEIN SIAT-RELATED"/>
    <property type="match status" value="1"/>
</dbReference>
<evidence type="ECO:0000259" key="8">
    <source>
        <dbReference type="Pfam" id="PF06808"/>
    </source>
</evidence>
<reference evidence="9 11" key="1">
    <citation type="submission" date="2015-04" db="EMBL/GenBank/DDBJ databases">
        <title>The draft genome sequence of Roseovarius indicus B108T.</title>
        <authorList>
            <person name="Li G."/>
            <person name="Lai Q."/>
            <person name="Shao Z."/>
            <person name="Yan P."/>
        </authorList>
    </citation>
    <scope>NUCLEOTIDE SEQUENCE [LARGE SCALE GENOMIC DNA]</scope>
    <source>
        <strain evidence="9 11">B108</strain>
    </source>
</reference>
<keyword evidence="7" id="KW-0813">Transport</keyword>
<dbReference type="AlphaFoldDB" id="A0A0T5P3M7"/>
<evidence type="ECO:0000256" key="6">
    <source>
        <dbReference type="ARBA" id="ARBA00023136"/>
    </source>
</evidence>
<evidence type="ECO:0000256" key="3">
    <source>
        <dbReference type="ARBA" id="ARBA00022519"/>
    </source>
</evidence>
<gene>
    <name evidence="10" type="primary">siaT_37</name>
    <name evidence="10" type="ORF">RIdsm_03615</name>
    <name evidence="9" type="ORF">XM52_22900</name>
</gene>
<dbReference type="PIRSF" id="PIRSF006066">
    <property type="entry name" value="HI0050"/>
    <property type="match status" value="1"/>
</dbReference>
<dbReference type="Proteomes" id="UP000325785">
    <property type="component" value="Chromosome"/>
</dbReference>
<dbReference type="PANTHER" id="PTHR33362:SF5">
    <property type="entry name" value="C4-DICARBOXYLATE TRAP TRANSPORTER LARGE PERMEASE PROTEIN DCTM"/>
    <property type="match status" value="1"/>
</dbReference>
<accession>A0A0T5P3M7</accession>
<feature type="domain" description="TRAP C4-dicarboxylate transport system permease DctM subunit" evidence="8">
    <location>
        <begin position="12"/>
        <end position="426"/>
    </location>
</feature>
<evidence type="ECO:0000313" key="11">
    <source>
        <dbReference type="Proteomes" id="UP000051401"/>
    </source>
</evidence>
<dbReference type="InterPro" id="IPR010656">
    <property type="entry name" value="DctM"/>
</dbReference>
<feature type="transmembrane region" description="Helical" evidence="7">
    <location>
        <begin position="321"/>
        <end position="352"/>
    </location>
</feature>
<protein>
    <recommendedName>
        <fullName evidence="7">TRAP transporter large permease protein</fullName>
    </recommendedName>
</protein>
<feature type="transmembrane region" description="Helical" evidence="7">
    <location>
        <begin position="46"/>
        <end position="71"/>
    </location>
</feature>
<keyword evidence="6 7" id="KW-0472">Membrane</keyword>
<dbReference type="EMBL" id="CP031598">
    <property type="protein sequence ID" value="QEW27795.1"/>
    <property type="molecule type" value="Genomic_DNA"/>
</dbReference>
<evidence type="ECO:0000256" key="4">
    <source>
        <dbReference type="ARBA" id="ARBA00022692"/>
    </source>
</evidence>
<dbReference type="Pfam" id="PF06808">
    <property type="entry name" value="DctM"/>
    <property type="match status" value="1"/>
</dbReference>
<sequence length="434" mass="46329">MEWYVILSSVFFLLLALFLMGLPIFLSFLLINVGGLYILTGDIKGVLLVVNSMFSTSTSISLAAIPLFVLLGELLFRSGSVRIIFDAVDALVGNFRARLYAVSIVLSTVFGALSGSAMAVAAMMGSSLLPEMQKRNYDRSLSMGTILAGASLAPIIPPSVMAVVLGILSKVSISALLVAGILPGILLATAFLLYTMVRGFLNPDVAPLSESAERPWSERGRTALRAAPFLLIIVTILGLILGGIATPTEAAASGCVAAAIICAIFGNLRLSSLIEALRSTAMITAMIMIIMVCSVSFSQLLNFTGATFELVKLVSALTLPLVLMFIMLQLLPFVLCMFIDQIALMIMLVPIYQPMIGALGFDPIWFWTIFLINMSIGGITPPFGYTLFSLQGASDGIPIQAVYRSVLPFIAIFIAVIAILALVPEIILFLPSLL</sequence>
<reference evidence="10 12" key="2">
    <citation type="submission" date="2018-08" db="EMBL/GenBank/DDBJ databases">
        <title>Genetic Globetrotter - A new plasmid hitch-hiking vast phylogenetic and geographic distances.</title>
        <authorList>
            <person name="Vollmers J."/>
            <person name="Petersen J."/>
        </authorList>
    </citation>
    <scope>NUCLEOTIDE SEQUENCE [LARGE SCALE GENOMIC DNA]</scope>
    <source>
        <strain evidence="10 12">DSM 26383</strain>
    </source>
</reference>
<dbReference type="RefSeq" id="WP_057819962.1">
    <property type="nucleotide sequence ID" value="NZ_CP031598.1"/>
</dbReference>
<keyword evidence="2" id="KW-1003">Cell membrane</keyword>
<comment type="function">
    <text evidence="7">Part of the tripartite ATP-independent periplasmic (TRAP) transport system.</text>
</comment>
<feature type="transmembrane region" description="Helical" evidence="7">
    <location>
        <begin position="364"/>
        <end position="385"/>
    </location>
</feature>
<keyword evidence="3 7" id="KW-0997">Cell inner membrane</keyword>
<feature type="transmembrane region" description="Helical" evidence="7">
    <location>
        <begin position="6"/>
        <end position="39"/>
    </location>
</feature>
<dbReference type="GO" id="GO:0005886">
    <property type="term" value="C:plasma membrane"/>
    <property type="evidence" value="ECO:0007669"/>
    <property type="project" value="UniProtKB-SubCell"/>
</dbReference>
<dbReference type="GO" id="GO:0022857">
    <property type="term" value="F:transmembrane transporter activity"/>
    <property type="evidence" value="ECO:0007669"/>
    <property type="project" value="UniProtKB-UniRule"/>
</dbReference>
<keyword evidence="4 7" id="KW-0812">Transmembrane</keyword>
<comment type="subcellular location">
    <subcellularLocation>
        <location evidence="1 7">Cell inner membrane</location>
        <topology evidence="1 7">Multi-pass membrane protein</topology>
    </subcellularLocation>
</comment>
<keyword evidence="5 7" id="KW-1133">Transmembrane helix</keyword>
<feature type="transmembrane region" description="Helical" evidence="7">
    <location>
        <begin position="250"/>
        <end position="268"/>
    </location>
</feature>
<comment type="similarity">
    <text evidence="7">Belongs to the TRAP transporter large permease family.</text>
</comment>
<evidence type="ECO:0000256" key="1">
    <source>
        <dbReference type="ARBA" id="ARBA00004429"/>
    </source>
</evidence>
<name>A0A0T5P3M7_9RHOB</name>
<proteinExistence type="inferred from homology"/>
<feature type="transmembrane region" description="Helical" evidence="7">
    <location>
        <begin position="223"/>
        <end position="244"/>
    </location>
</feature>
<comment type="subunit">
    <text evidence="7">The complex comprises the extracytoplasmic solute receptor protein and the two transmembrane proteins.</text>
</comment>
<dbReference type="OrthoDB" id="9790209at2"/>
<evidence type="ECO:0000256" key="2">
    <source>
        <dbReference type="ARBA" id="ARBA00022475"/>
    </source>
</evidence>
<organism evidence="9 11">
    <name type="scientific">Roseovarius indicus</name>
    <dbReference type="NCBI Taxonomy" id="540747"/>
    <lineage>
        <taxon>Bacteria</taxon>
        <taxon>Pseudomonadati</taxon>
        <taxon>Pseudomonadota</taxon>
        <taxon>Alphaproteobacteria</taxon>
        <taxon>Rhodobacterales</taxon>
        <taxon>Roseobacteraceae</taxon>
        <taxon>Roseovarius</taxon>
    </lineage>
</organism>
<evidence type="ECO:0000256" key="7">
    <source>
        <dbReference type="RuleBase" id="RU369079"/>
    </source>
</evidence>
<dbReference type="STRING" id="540747.SAMN04488031_12318"/>
<feature type="transmembrane region" description="Helical" evidence="7">
    <location>
        <begin position="99"/>
        <end position="124"/>
    </location>
</feature>
<evidence type="ECO:0000313" key="9">
    <source>
        <dbReference type="EMBL" id="KRS15686.1"/>
    </source>
</evidence>
<dbReference type="KEGG" id="rid:RIdsm_03615"/>
<evidence type="ECO:0000313" key="12">
    <source>
        <dbReference type="Proteomes" id="UP000325785"/>
    </source>
</evidence>
<feature type="transmembrane region" description="Helical" evidence="7">
    <location>
        <begin position="173"/>
        <end position="194"/>
    </location>
</feature>
<evidence type="ECO:0000313" key="10">
    <source>
        <dbReference type="EMBL" id="QEW27795.1"/>
    </source>
</evidence>
<dbReference type="PATRIC" id="fig|540747.5.peg.2938"/>